<evidence type="ECO:0000259" key="15">
    <source>
        <dbReference type="PROSITE" id="PS51199"/>
    </source>
</evidence>
<keyword evidence="9" id="KW-0413">Isomerase</keyword>
<keyword evidence="2 13" id="KW-0639">Primosome</keyword>
<keyword evidence="3 13" id="KW-0235">DNA replication</keyword>
<evidence type="ECO:0000256" key="14">
    <source>
        <dbReference type="SAM" id="MobiDB-lite"/>
    </source>
</evidence>
<dbReference type="GO" id="GO:0005524">
    <property type="term" value="F:ATP binding"/>
    <property type="evidence" value="ECO:0007669"/>
    <property type="project" value="UniProtKB-UniRule"/>
</dbReference>
<evidence type="ECO:0000256" key="1">
    <source>
        <dbReference type="ARBA" id="ARBA00008428"/>
    </source>
</evidence>
<name>A0AA49Q501_9BACT</name>
<dbReference type="FunFam" id="3.40.50.300:FF:000076">
    <property type="entry name" value="Replicative DNA helicase"/>
    <property type="match status" value="1"/>
</dbReference>
<dbReference type="Gene3D" id="1.10.860.10">
    <property type="entry name" value="DNAb Helicase, Chain A"/>
    <property type="match status" value="1"/>
</dbReference>
<keyword evidence="6 13" id="KW-0347">Helicase</keyword>
<dbReference type="CDD" id="cd00984">
    <property type="entry name" value="DnaB_C"/>
    <property type="match status" value="1"/>
</dbReference>
<organism evidence="16">
    <name type="scientific">Pseudogemmatithrix spongiicola</name>
    <dbReference type="NCBI Taxonomy" id="3062599"/>
    <lineage>
        <taxon>Bacteria</taxon>
        <taxon>Pseudomonadati</taxon>
        <taxon>Gemmatimonadota</taxon>
        <taxon>Gemmatimonadia</taxon>
        <taxon>Gemmatimonadales</taxon>
        <taxon>Gemmatimonadaceae</taxon>
        <taxon>Pseudogemmatithrix</taxon>
    </lineage>
</organism>
<accession>A0AA49Q501</accession>
<dbReference type="EC" id="5.6.2.3" evidence="12 13"/>
<protein>
    <recommendedName>
        <fullName evidence="12 13">Replicative DNA helicase</fullName>
        <ecNumber evidence="12 13">5.6.2.3</ecNumber>
    </recommendedName>
</protein>
<dbReference type="Pfam" id="PF03796">
    <property type="entry name" value="DnaB_C"/>
    <property type="match status" value="1"/>
</dbReference>
<dbReference type="InterPro" id="IPR007692">
    <property type="entry name" value="DNA_helicase_DnaB"/>
</dbReference>
<dbReference type="EMBL" id="CP130612">
    <property type="protein sequence ID" value="WKW12254.1"/>
    <property type="molecule type" value="Genomic_DNA"/>
</dbReference>
<keyword evidence="7 13" id="KW-0067">ATP-binding</keyword>
<evidence type="ECO:0000256" key="2">
    <source>
        <dbReference type="ARBA" id="ARBA00022515"/>
    </source>
</evidence>
<dbReference type="GO" id="GO:0006269">
    <property type="term" value="P:DNA replication, synthesis of primer"/>
    <property type="evidence" value="ECO:0007669"/>
    <property type="project" value="UniProtKB-UniRule"/>
</dbReference>
<evidence type="ECO:0000256" key="11">
    <source>
        <dbReference type="ARBA" id="ARBA00048954"/>
    </source>
</evidence>
<dbReference type="SUPFAM" id="SSF48024">
    <property type="entry name" value="N-terminal domain of DnaB helicase"/>
    <property type="match status" value="1"/>
</dbReference>
<dbReference type="SMART" id="SM00382">
    <property type="entry name" value="AAA"/>
    <property type="match status" value="1"/>
</dbReference>
<comment type="similarity">
    <text evidence="1 13">Belongs to the helicase family. DnaB subfamily.</text>
</comment>
<dbReference type="KEGG" id="pspc:Strain318_001537"/>
<dbReference type="NCBIfam" id="NF004384">
    <property type="entry name" value="PRK05748.1"/>
    <property type="match status" value="1"/>
</dbReference>
<dbReference type="InterPro" id="IPR007693">
    <property type="entry name" value="DNA_helicase_DnaB-like_N"/>
</dbReference>
<dbReference type="EMBL" id="CP130613">
    <property type="protein sequence ID" value="WKW15162.1"/>
    <property type="molecule type" value="Genomic_DNA"/>
</dbReference>
<dbReference type="PROSITE" id="PS51199">
    <property type="entry name" value="SF4_HELICASE"/>
    <property type="match status" value="1"/>
</dbReference>
<dbReference type="GO" id="GO:0042802">
    <property type="term" value="F:identical protein binding"/>
    <property type="evidence" value="ECO:0007669"/>
    <property type="project" value="UniProtKB-ARBA"/>
</dbReference>
<evidence type="ECO:0000256" key="9">
    <source>
        <dbReference type="ARBA" id="ARBA00023235"/>
    </source>
</evidence>
<evidence type="ECO:0000256" key="13">
    <source>
        <dbReference type="RuleBase" id="RU362085"/>
    </source>
</evidence>
<sequence>MSSSPVEFSIARKGPPDAFADRRPPWSEDAERAVLAAMLLSGDAIVTALELVTEDMFYREGHRRLFRSMQAIHNGGAVVDPLTLSNELEQRGDLQAAGGKEYIGGLLDEIPTAANVEHHCRIVRDKALRRRLIETATSLVREGHESPAEIAELLDLAEHKILELNDQRGSEGFIRIKSLLWSAMERIEVLRTAGGSITGVPSGFVDLDKMTLGFQPSDLVIVAARPSMGKTAFVLNVAQYAAIEGNVPTAIFSLEMSTQSLLLRMLASEGYVDAQRLRSGQLTAQDASNLAKAAALLGQAPIWIDDTPGLSVLEVRSRARRLKSQADIKLIIVDYLQLLSGPPNSESRQQEVSAISRSLKALAKELEVPVLALSQLSRASEQRGGENRRPQLSDLRDSGAIEQDADVVLFIYRPEMNERPYDDQGNPRMVSGTTDIPLDGYAEVIVGKQRNGPTGHIRLHYRKSHTRFENWTSRQHEG</sequence>
<dbReference type="GO" id="GO:0043139">
    <property type="term" value="F:5'-3' DNA helicase activity"/>
    <property type="evidence" value="ECO:0007669"/>
    <property type="project" value="UniProtKB-EC"/>
</dbReference>
<dbReference type="RefSeq" id="WP_367885131.1">
    <property type="nucleotide sequence ID" value="NZ_CP130612.1"/>
</dbReference>
<keyword evidence="4 13" id="KW-0547">Nucleotide-binding</keyword>
<gene>
    <name evidence="16" type="primary">dnaB</name>
    <name evidence="16" type="ORF">Strain138_001537</name>
    <name evidence="17" type="ORF">Strain318_001537</name>
</gene>
<evidence type="ECO:0000256" key="10">
    <source>
        <dbReference type="ARBA" id="ARBA00044932"/>
    </source>
</evidence>
<dbReference type="InterPro" id="IPR027417">
    <property type="entry name" value="P-loop_NTPase"/>
</dbReference>
<dbReference type="PANTHER" id="PTHR30153">
    <property type="entry name" value="REPLICATIVE DNA HELICASE DNAB"/>
    <property type="match status" value="1"/>
</dbReference>
<dbReference type="PANTHER" id="PTHR30153:SF2">
    <property type="entry name" value="REPLICATIVE DNA HELICASE"/>
    <property type="match status" value="1"/>
</dbReference>
<reference evidence="16" key="1">
    <citation type="submission" date="2023-07" db="EMBL/GenBank/DDBJ databases">
        <authorList>
            <person name="Haufschild T."/>
            <person name="Kallscheuer N."/>
            <person name="Hammer J."/>
            <person name="Kohn T."/>
            <person name="Kabuu M."/>
            <person name="Jogler M."/>
            <person name="Wohfarth N."/>
            <person name="Heuer A."/>
            <person name="Rohde M."/>
            <person name="van Teeseling M.C.F."/>
            <person name="Jogler C."/>
        </authorList>
    </citation>
    <scope>NUCLEOTIDE SEQUENCE</scope>
    <source>
        <strain evidence="16">Strain 138</strain>
        <strain evidence="17">Strain 318</strain>
    </source>
</reference>
<dbReference type="InterPro" id="IPR036185">
    <property type="entry name" value="DNA_heli_DnaB-like_N_sf"/>
</dbReference>
<keyword evidence="18" id="KW-1185">Reference proteome</keyword>
<evidence type="ECO:0000256" key="5">
    <source>
        <dbReference type="ARBA" id="ARBA00022801"/>
    </source>
</evidence>
<dbReference type="InterPro" id="IPR007694">
    <property type="entry name" value="DNA_helicase_DnaB-like_C"/>
</dbReference>
<keyword evidence="5 13" id="KW-0378">Hydrolase</keyword>
<dbReference type="InterPro" id="IPR016136">
    <property type="entry name" value="DNA_helicase_N/primase_C"/>
</dbReference>
<accession>A0AA49Q7K6</accession>
<evidence type="ECO:0000256" key="4">
    <source>
        <dbReference type="ARBA" id="ARBA00022741"/>
    </source>
</evidence>
<evidence type="ECO:0000256" key="7">
    <source>
        <dbReference type="ARBA" id="ARBA00022840"/>
    </source>
</evidence>
<evidence type="ECO:0000313" key="17">
    <source>
        <dbReference type="EMBL" id="WKW15162.1"/>
    </source>
</evidence>
<dbReference type="GO" id="GO:1990077">
    <property type="term" value="C:primosome complex"/>
    <property type="evidence" value="ECO:0007669"/>
    <property type="project" value="UniProtKB-UniRule"/>
</dbReference>
<comment type="catalytic activity">
    <reaction evidence="11 13">
        <text>ATP + H2O = ADP + phosphate + H(+)</text>
        <dbReference type="Rhea" id="RHEA:13065"/>
        <dbReference type="ChEBI" id="CHEBI:15377"/>
        <dbReference type="ChEBI" id="CHEBI:15378"/>
        <dbReference type="ChEBI" id="CHEBI:30616"/>
        <dbReference type="ChEBI" id="CHEBI:43474"/>
        <dbReference type="ChEBI" id="CHEBI:456216"/>
        <dbReference type="EC" id="5.6.2.3"/>
    </reaction>
</comment>
<dbReference type="Pfam" id="PF00772">
    <property type="entry name" value="DnaB"/>
    <property type="match status" value="1"/>
</dbReference>
<feature type="domain" description="SF4 helicase" evidence="15">
    <location>
        <begin position="193"/>
        <end position="475"/>
    </location>
</feature>
<dbReference type="FunFam" id="1.10.860.10:FF:000001">
    <property type="entry name" value="Replicative DNA helicase"/>
    <property type="match status" value="1"/>
</dbReference>
<dbReference type="Gene3D" id="3.40.50.300">
    <property type="entry name" value="P-loop containing nucleotide triphosphate hydrolases"/>
    <property type="match status" value="1"/>
</dbReference>
<comment type="function">
    <text evidence="10 13">The main replicative DNA helicase, it participates in initiation and elongation during chromosome replication. Travels ahead of the DNA replisome, separating dsDNA into templates for DNA synthesis. A processive ATP-dependent 5'-3' DNA helicase it has DNA-dependent ATPase activity.</text>
</comment>
<dbReference type="GO" id="GO:0003677">
    <property type="term" value="F:DNA binding"/>
    <property type="evidence" value="ECO:0007669"/>
    <property type="project" value="UniProtKB-UniRule"/>
</dbReference>
<evidence type="ECO:0000256" key="6">
    <source>
        <dbReference type="ARBA" id="ARBA00022806"/>
    </source>
</evidence>
<evidence type="ECO:0000256" key="8">
    <source>
        <dbReference type="ARBA" id="ARBA00023125"/>
    </source>
</evidence>
<dbReference type="GO" id="GO:0016787">
    <property type="term" value="F:hydrolase activity"/>
    <property type="evidence" value="ECO:0007669"/>
    <property type="project" value="UniProtKB-KW"/>
</dbReference>
<dbReference type="SUPFAM" id="SSF52540">
    <property type="entry name" value="P-loop containing nucleoside triphosphate hydrolases"/>
    <property type="match status" value="1"/>
</dbReference>
<dbReference type="AlphaFoldDB" id="A0AA49Q501"/>
<feature type="region of interest" description="Disordered" evidence="14">
    <location>
        <begin position="1"/>
        <end position="24"/>
    </location>
</feature>
<proteinExistence type="inferred from homology"/>
<dbReference type="InterPro" id="IPR003593">
    <property type="entry name" value="AAA+_ATPase"/>
</dbReference>
<evidence type="ECO:0000313" key="18">
    <source>
        <dbReference type="Proteomes" id="UP001229955"/>
    </source>
</evidence>
<dbReference type="Proteomes" id="UP001229955">
    <property type="component" value="Chromosome"/>
</dbReference>
<evidence type="ECO:0000313" key="16">
    <source>
        <dbReference type="EMBL" id="WKW12254.1"/>
    </source>
</evidence>
<evidence type="ECO:0000256" key="3">
    <source>
        <dbReference type="ARBA" id="ARBA00022705"/>
    </source>
</evidence>
<keyword evidence="8 13" id="KW-0238">DNA-binding</keyword>
<evidence type="ECO:0000256" key="12">
    <source>
        <dbReference type="NCBIfam" id="TIGR00665"/>
    </source>
</evidence>
<dbReference type="GO" id="GO:0005829">
    <property type="term" value="C:cytosol"/>
    <property type="evidence" value="ECO:0007669"/>
    <property type="project" value="TreeGrafter"/>
</dbReference>
<dbReference type="NCBIfam" id="TIGR00665">
    <property type="entry name" value="DnaB"/>
    <property type="match status" value="1"/>
</dbReference>